<evidence type="ECO:0000313" key="3">
    <source>
        <dbReference type="Proteomes" id="UP000001095"/>
    </source>
</evidence>
<reference evidence="2 3" key="1">
    <citation type="submission" date="2012-04" db="EMBL/GenBank/DDBJ databases">
        <title>The Genome Sequence of Afipia clevelandensis ATCC 49720.</title>
        <authorList>
            <consortium name="The Broad Institute Genome Sequencing Platform"/>
            <person name="Earl A."/>
            <person name="Ward D."/>
            <person name="Feldgarden M."/>
            <person name="Gevers D."/>
            <person name="Huys G."/>
            <person name="Walker B."/>
            <person name="Young S.K."/>
            <person name="Zeng Q."/>
            <person name="Gargeya S."/>
            <person name="Fitzgerald M."/>
            <person name="Haas B."/>
            <person name="Abouelleil A."/>
            <person name="Alvarado L."/>
            <person name="Arachchi H.M."/>
            <person name="Berlin A."/>
            <person name="Chapman S.B."/>
            <person name="Goldberg J."/>
            <person name="Griggs A."/>
            <person name="Gujja S."/>
            <person name="Hansen M."/>
            <person name="Howarth C."/>
            <person name="Imamovic A."/>
            <person name="Larimer J."/>
            <person name="McCowen C."/>
            <person name="Montmayeur A."/>
            <person name="Murphy C."/>
            <person name="Neiman D."/>
            <person name="Pearson M."/>
            <person name="Priest M."/>
            <person name="Roberts A."/>
            <person name="Saif S."/>
            <person name="Shea T."/>
            <person name="Sisk P."/>
            <person name="Sykes S."/>
            <person name="Wortman J."/>
            <person name="Nusbaum C."/>
            <person name="Birren B."/>
        </authorList>
    </citation>
    <scope>NUCLEOTIDE SEQUENCE [LARGE SCALE GENOMIC DNA]</scope>
    <source>
        <strain evidence="2 3">ATCC 49720</strain>
    </source>
</reference>
<comment type="caution">
    <text evidence="2">The sequence shown here is derived from an EMBL/GenBank/DDBJ whole genome shotgun (WGS) entry which is preliminary data.</text>
</comment>
<evidence type="ECO:0000256" key="1">
    <source>
        <dbReference type="SAM" id="MobiDB-lite"/>
    </source>
</evidence>
<feature type="compositionally biased region" description="Polar residues" evidence="1">
    <location>
        <begin position="8"/>
        <end position="21"/>
    </location>
</feature>
<sequence>MAVAGMSGRNSKPNCPPLSQTNRDRRLTVPFGVRTRKQFFDSIRGSSAPETDTFAPVAEISSTRQAVEHVPSLAKIRDVKAWRNATRGFARCSFFIVSTTSSVRVLAAMTDEAR</sequence>
<dbReference type="HOGENOM" id="CLU_2115802_0_0_5"/>
<evidence type="ECO:0000313" key="2">
    <source>
        <dbReference type="EMBL" id="EKS35144.1"/>
    </source>
</evidence>
<proteinExistence type="predicted"/>
<protein>
    <submittedName>
        <fullName evidence="2">Uncharacterized protein</fullName>
    </submittedName>
</protein>
<dbReference type="AlphaFoldDB" id="K8P341"/>
<name>K8P341_9BRAD</name>
<organism evidence="2 3">
    <name type="scientific">Afipia clevelandensis ATCC 49720</name>
    <dbReference type="NCBI Taxonomy" id="883079"/>
    <lineage>
        <taxon>Bacteria</taxon>
        <taxon>Pseudomonadati</taxon>
        <taxon>Pseudomonadota</taxon>
        <taxon>Alphaproteobacteria</taxon>
        <taxon>Hyphomicrobiales</taxon>
        <taxon>Nitrobacteraceae</taxon>
        <taxon>Afipia</taxon>
    </lineage>
</organism>
<feature type="region of interest" description="Disordered" evidence="1">
    <location>
        <begin position="1"/>
        <end position="26"/>
    </location>
</feature>
<accession>K8P341</accession>
<gene>
    <name evidence="2" type="ORF">HMPREF9696_02416</name>
</gene>
<dbReference type="Proteomes" id="UP000001095">
    <property type="component" value="Unassembled WGS sequence"/>
</dbReference>
<dbReference type="EMBL" id="AGWY01000011">
    <property type="protein sequence ID" value="EKS35144.1"/>
    <property type="molecule type" value="Genomic_DNA"/>
</dbReference>
<keyword evidence="3" id="KW-1185">Reference proteome</keyword>